<name>A0AAD4J0S9_PERFH</name>
<feature type="region of interest" description="Disordered" evidence="1">
    <location>
        <begin position="1"/>
        <end position="23"/>
    </location>
</feature>
<evidence type="ECO:0000313" key="3">
    <source>
        <dbReference type="Proteomes" id="UP001190926"/>
    </source>
</evidence>
<protein>
    <submittedName>
        <fullName evidence="2">Uncharacterized protein</fullName>
    </submittedName>
</protein>
<reference evidence="2 3" key="1">
    <citation type="journal article" date="2021" name="Nat. Commun.">
        <title>Incipient diploidization of the medicinal plant Perilla within 10,000 years.</title>
        <authorList>
            <person name="Zhang Y."/>
            <person name="Shen Q."/>
            <person name="Leng L."/>
            <person name="Zhang D."/>
            <person name="Chen S."/>
            <person name="Shi Y."/>
            <person name="Ning Z."/>
            <person name="Chen S."/>
        </authorList>
    </citation>
    <scope>NUCLEOTIDE SEQUENCE [LARGE SCALE GENOMIC DNA]</scope>
    <source>
        <strain evidence="3">cv. PC099</strain>
    </source>
</reference>
<accession>A0AAD4J0S9</accession>
<evidence type="ECO:0000313" key="2">
    <source>
        <dbReference type="EMBL" id="KAH6825092.1"/>
    </source>
</evidence>
<dbReference type="EMBL" id="SDAM02000267">
    <property type="protein sequence ID" value="KAH6825092.1"/>
    <property type="molecule type" value="Genomic_DNA"/>
</dbReference>
<evidence type="ECO:0000256" key="1">
    <source>
        <dbReference type="SAM" id="MobiDB-lite"/>
    </source>
</evidence>
<keyword evidence="3" id="KW-1185">Reference proteome</keyword>
<dbReference type="Proteomes" id="UP001190926">
    <property type="component" value="Unassembled WGS sequence"/>
</dbReference>
<dbReference type="PANTHER" id="PTHR33978:SF4">
    <property type="entry name" value="SERINE_THREONINE-KINASE"/>
    <property type="match status" value="1"/>
</dbReference>
<gene>
    <name evidence="2" type="ORF">C2S53_019717</name>
</gene>
<dbReference type="AlphaFoldDB" id="A0AAD4J0S9"/>
<comment type="caution">
    <text evidence="2">The sequence shown here is derived from an EMBL/GenBank/DDBJ whole genome shotgun (WGS) entry which is preliminary data.</text>
</comment>
<organism evidence="2 3">
    <name type="scientific">Perilla frutescens var. hirtella</name>
    <name type="common">Perilla citriodora</name>
    <name type="synonym">Perilla setoyensis</name>
    <dbReference type="NCBI Taxonomy" id="608512"/>
    <lineage>
        <taxon>Eukaryota</taxon>
        <taxon>Viridiplantae</taxon>
        <taxon>Streptophyta</taxon>
        <taxon>Embryophyta</taxon>
        <taxon>Tracheophyta</taxon>
        <taxon>Spermatophyta</taxon>
        <taxon>Magnoliopsida</taxon>
        <taxon>eudicotyledons</taxon>
        <taxon>Gunneridae</taxon>
        <taxon>Pentapetalae</taxon>
        <taxon>asterids</taxon>
        <taxon>lamiids</taxon>
        <taxon>Lamiales</taxon>
        <taxon>Lamiaceae</taxon>
        <taxon>Nepetoideae</taxon>
        <taxon>Elsholtzieae</taxon>
        <taxon>Perilla</taxon>
    </lineage>
</organism>
<dbReference type="PANTHER" id="PTHR33978">
    <property type="entry name" value="SERINE/THREONINE-KINASE"/>
    <property type="match status" value="1"/>
</dbReference>
<proteinExistence type="predicted"/>
<feature type="compositionally biased region" description="Basic and acidic residues" evidence="1">
    <location>
        <begin position="1"/>
        <end position="17"/>
    </location>
</feature>
<sequence length="148" mass="16485">MEKSKPSEKKKTAKESSESSDDVIWDCGSSLYDSFELKSFQTQLDSALVSKTLSMPHLSDSRLPAAVKKKQGSKISRSFQRLIRKVFRPKSSTSSVTVTNKDWSSDEGFYVVYDDAISTIPEEELRRSASTRFTSAASLPTSLSLSRD</sequence>